<proteinExistence type="predicted"/>
<dbReference type="PANTHER" id="PTHR36721:SF15">
    <property type="entry name" value="EN_SPM-LIKE TRANSPOSON PROTEIN"/>
    <property type="match status" value="1"/>
</dbReference>
<dbReference type="Proteomes" id="UP000231279">
    <property type="component" value="Unassembled WGS sequence"/>
</dbReference>
<evidence type="ECO:0008006" key="6">
    <source>
        <dbReference type="Google" id="ProtNLM"/>
    </source>
</evidence>
<accession>A0A2G9GRT9</accession>
<keyword evidence="2" id="KW-0812">Transmembrane</keyword>
<evidence type="ECO:0000256" key="2">
    <source>
        <dbReference type="SAM" id="Phobius"/>
    </source>
</evidence>
<evidence type="ECO:0000313" key="4">
    <source>
        <dbReference type="EMBL" id="PIN08003.1"/>
    </source>
</evidence>
<organism evidence="4 5">
    <name type="scientific">Handroanthus impetiginosus</name>
    <dbReference type="NCBI Taxonomy" id="429701"/>
    <lineage>
        <taxon>Eukaryota</taxon>
        <taxon>Viridiplantae</taxon>
        <taxon>Streptophyta</taxon>
        <taxon>Embryophyta</taxon>
        <taxon>Tracheophyta</taxon>
        <taxon>Spermatophyta</taxon>
        <taxon>Magnoliopsida</taxon>
        <taxon>eudicotyledons</taxon>
        <taxon>Gunneridae</taxon>
        <taxon>Pentapetalae</taxon>
        <taxon>asterids</taxon>
        <taxon>lamiids</taxon>
        <taxon>Lamiales</taxon>
        <taxon>Bignoniaceae</taxon>
        <taxon>Crescentiina</taxon>
        <taxon>Tabebuia alliance</taxon>
        <taxon>Handroanthus</taxon>
    </lineage>
</organism>
<feature type="region of interest" description="Disordered" evidence="1">
    <location>
        <begin position="27"/>
        <end position="127"/>
    </location>
</feature>
<keyword evidence="2" id="KW-0472">Membrane</keyword>
<comment type="caution">
    <text evidence="4">The sequence shown here is derived from an EMBL/GenBank/DDBJ whole genome shotgun (WGS) entry which is preliminary data.</text>
</comment>
<sequence>MASISRSLSLPLFFAFLLLGNPALAAHSRVSSPSLPPQSPADEISPSPSTPASAPSPTPAFSSPPAPPPSDLAPNLPSPAPSPQGNDIADEKSPAPAPAVVGDFSHENHPNAADLETKKKSSGGMNSGQKAGVAIGVIAGAFIVGAGALIYKKRQQNIQRSQYGYAARREIL</sequence>
<reference evidence="5" key="1">
    <citation type="journal article" date="2018" name="Gigascience">
        <title>Genome assembly of the Pink Ipe (Handroanthus impetiginosus, Bignoniaceae), a highly valued, ecologically keystone Neotropical timber forest tree.</title>
        <authorList>
            <person name="Silva-Junior O.B."/>
            <person name="Grattapaglia D."/>
            <person name="Novaes E."/>
            <person name="Collevatti R.G."/>
        </authorList>
    </citation>
    <scope>NUCLEOTIDE SEQUENCE [LARGE SCALE GENOMIC DNA]</scope>
    <source>
        <strain evidence="5">cv. UFG-1</strain>
    </source>
</reference>
<dbReference type="AlphaFoldDB" id="A0A2G9GRT9"/>
<name>A0A2G9GRT9_9LAMI</name>
<gene>
    <name evidence="4" type="ORF">CDL12_19421</name>
</gene>
<dbReference type="PANTHER" id="PTHR36721">
    <property type="entry name" value="PROLINE-RICH FAMILY PROTEIN"/>
    <property type="match status" value="1"/>
</dbReference>
<feature type="compositionally biased region" description="Basic and acidic residues" evidence="1">
    <location>
        <begin position="104"/>
        <end position="119"/>
    </location>
</feature>
<evidence type="ECO:0000256" key="3">
    <source>
        <dbReference type="SAM" id="SignalP"/>
    </source>
</evidence>
<feature type="chain" id="PRO_5013782376" description="Non-specific serine/threonine protein kinase" evidence="3">
    <location>
        <begin position="26"/>
        <end position="172"/>
    </location>
</feature>
<dbReference type="EMBL" id="NKXS01003932">
    <property type="protein sequence ID" value="PIN08003.1"/>
    <property type="molecule type" value="Genomic_DNA"/>
</dbReference>
<feature type="transmembrane region" description="Helical" evidence="2">
    <location>
        <begin position="131"/>
        <end position="151"/>
    </location>
</feature>
<keyword evidence="3" id="KW-0732">Signal</keyword>
<evidence type="ECO:0000256" key="1">
    <source>
        <dbReference type="SAM" id="MobiDB-lite"/>
    </source>
</evidence>
<keyword evidence="5" id="KW-1185">Reference proteome</keyword>
<feature type="signal peptide" evidence="3">
    <location>
        <begin position="1"/>
        <end position="25"/>
    </location>
</feature>
<feature type="compositionally biased region" description="Pro residues" evidence="1">
    <location>
        <begin position="54"/>
        <end position="82"/>
    </location>
</feature>
<keyword evidence="2" id="KW-1133">Transmembrane helix</keyword>
<evidence type="ECO:0000313" key="5">
    <source>
        <dbReference type="Proteomes" id="UP000231279"/>
    </source>
</evidence>
<protein>
    <recommendedName>
        <fullName evidence="6">Non-specific serine/threonine protein kinase</fullName>
    </recommendedName>
</protein>
<dbReference type="STRING" id="429701.A0A2G9GRT9"/>
<dbReference type="OrthoDB" id="784725at2759"/>